<dbReference type="AlphaFoldDB" id="A0A6J6SIQ4"/>
<evidence type="ECO:0000313" key="9">
    <source>
        <dbReference type="EMBL" id="CAB4814068.1"/>
    </source>
</evidence>
<dbReference type="InterPro" id="IPR011701">
    <property type="entry name" value="MFS"/>
</dbReference>
<feature type="transmembrane region" description="Helical" evidence="6">
    <location>
        <begin position="106"/>
        <end position="131"/>
    </location>
</feature>
<keyword evidence="3 6" id="KW-0812">Transmembrane</keyword>
<dbReference type="SUPFAM" id="SSF103473">
    <property type="entry name" value="MFS general substrate transporter"/>
    <property type="match status" value="1"/>
</dbReference>
<dbReference type="EMBL" id="CAFBLJ010000069">
    <property type="protein sequence ID" value="CAB4875732.1"/>
    <property type="molecule type" value="Genomic_DNA"/>
</dbReference>
<evidence type="ECO:0000256" key="4">
    <source>
        <dbReference type="ARBA" id="ARBA00022989"/>
    </source>
</evidence>
<keyword evidence="5 6" id="KW-0472">Membrane</keyword>
<feature type="transmembrane region" description="Helical" evidence="6">
    <location>
        <begin position="79"/>
        <end position="100"/>
    </location>
</feature>
<dbReference type="EMBL" id="CAFAAL010000153">
    <property type="protein sequence ID" value="CAB4814068.1"/>
    <property type="molecule type" value="Genomic_DNA"/>
</dbReference>
<protein>
    <submittedName>
        <fullName evidence="8">Unannotated protein</fullName>
    </submittedName>
</protein>
<comment type="subcellular location">
    <subcellularLocation>
        <location evidence="1">Cell membrane</location>
        <topology evidence="1">Multi-pass membrane protein</topology>
    </subcellularLocation>
</comment>
<feature type="transmembrane region" description="Helical" evidence="6">
    <location>
        <begin position="172"/>
        <end position="190"/>
    </location>
</feature>
<evidence type="ECO:0000256" key="2">
    <source>
        <dbReference type="ARBA" id="ARBA00022475"/>
    </source>
</evidence>
<feature type="transmembrane region" description="Helical" evidence="6">
    <location>
        <begin position="314"/>
        <end position="333"/>
    </location>
</feature>
<feature type="domain" description="Major facilitator superfamily (MFS) profile" evidence="7">
    <location>
        <begin position="1"/>
        <end position="414"/>
    </location>
</feature>
<feature type="transmembrane region" description="Helical" evidence="6">
    <location>
        <begin position="354"/>
        <end position="375"/>
    </location>
</feature>
<feature type="transmembrane region" description="Helical" evidence="6">
    <location>
        <begin position="288"/>
        <end position="308"/>
    </location>
</feature>
<evidence type="ECO:0000313" key="8">
    <source>
        <dbReference type="EMBL" id="CAB4734487.1"/>
    </source>
</evidence>
<keyword evidence="4 6" id="KW-1133">Transmembrane helix</keyword>
<dbReference type="PANTHER" id="PTHR23513">
    <property type="entry name" value="INTEGRAL MEMBRANE EFFLUX PROTEIN-RELATED"/>
    <property type="match status" value="1"/>
</dbReference>
<evidence type="ECO:0000259" key="7">
    <source>
        <dbReference type="PROSITE" id="PS50850"/>
    </source>
</evidence>
<sequence>MLHDLKTLWKIKRFRILLTARTLSNIGNGMSPIAMAFGVLSLPGSNASSLSWVTASHMVPIVLFLLLGGVVADRMGRARVVGITDIIGSFVVATSGVLFLTHHATVPLLCVNAFIFGVLNALWWPAFAGLLPEVVPSENLQAANSLVGLGANIGFTLGATLGAAIVSTFGPGWAIIGDGASFLVAGILVLQLQLPTKMQTGEIDEHPSMISQLRQGWSEFYSRKWIVVVVICFAFINMCFEGFLGVLAPVQMKEALGGARDMGLMLFAFGAGNIGGVLVSLRIKPKHPLIIAMGGMPIVGVWMLGAAVPFHIGVLMILAFVSGIAMDLFFVMWMTMFQTHVPEEALSRVSAYDALGSTVFAPFGLFLAGPIAQWIGTSETLYIAGVIAIVMAGAALFNKDVRRLESVTDSVAVD</sequence>
<dbReference type="Gene3D" id="1.20.1250.20">
    <property type="entry name" value="MFS general substrate transporter like domains"/>
    <property type="match status" value="1"/>
</dbReference>
<organism evidence="8">
    <name type="scientific">freshwater metagenome</name>
    <dbReference type="NCBI Taxonomy" id="449393"/>
    <lineage>
        <taxon>unclassified sequences</taxon>
        <taxon>metagenomes</taxon>
        <taxon>ecological metagenomes</taxon>
    </lineage>
</organism>
<feature type="transmembrane region" description="Helical" evidence="6">
    <location>
        <begin position="143"/>
        <end position="166"/>
    </location>
</feature>
<feature type="transmembrane region" description="Helical" evidence="6">
    <location>
        <begin position="381"/>
        <end position="397"/>
    </location>
</feature>
<feature type="transmembrane region" description="Helical" evidence="6">
    <location>
        <begin position="262"/>
        <end position="281"/>
    </location>
</feature>
<feature type="transmembrane region" description="Helical" evidence="6">
    <location>
        <begin position="52"/>
        <end position="72"/>
    </location>
</feature>
<dbReference type="Pfam" id="PF07690">
    <property type="entry name" value="MFS_1"/>
    <property type="match status" value="1"/>
</dbReference>
<feature type="transmembrane region" description="Helical" evidence="6">
    <location>
        <begin position="225"/>
        <end position="250"/>
    </location>
</feature>
<evidence type="ECO:0000256" key="1">
    <source>
        <dbReference type="ARBA" id="ARBA00004651"/>
    </source>
</evidence>
<dbReference type="PANTHER" id="PTHR23513:SF11">
    <property type="entry name" value="STAPHYLOFERRIN A TRANSPORTER"/>
    <property type="match status" value="1"/>
</dbReference>
<reference evidence="8" key="1">
    <citation type="submission" date="2020-05" db="EMBL/GenBank/DDBJ databases">
        <authorList>
            <person name="Chiriac C."/>
            <person name="Salcher M."/>
            <person name="Ghai R."/>
            <person name="Kavagutti S V."/>
        </authorList>
    </citation>
    <scope>NUCLEOTIDE SEQUENCE</scope>
</reference>
<keyword evidence="2" id="KW-1003">Cell membrane</keyword>
<dbReference type="InterPro" id="IPR020846">
    <property type="entry name" value="MFS_dom"/>
</dbReference>
<dbReference type="CDD" id="cd06173">
    <property type="entry name" value="MFS_MefA_like"/>
    <property type="match status" value="1"/>
</dbReference>
<evidence type="ECO:0000256" key="5">
    <source>
        <dbReference type="ARBA" id="ARBA00023136"/>
    </source>
</evidence>
<dbReference type="GO" id="GO:0022857">
    <property type="term" value="F:transmembrane transporter activity"/>
    <property type="evidence" value="ECO:0007669"/>
    <property type="project" value="InterPro"/>
</dbReference>
<dbReference type="PROSITE" id="PS50850">
    <property type="entry name" value="MFS"/>
    <property type="match status" value="1"/>
</dbReference>
<evidence type="ECO:0000256" key="3">
    <source>
        <dbReference type="ARBA" id="ARBA00022692"/>
    </source>
</evidence>
<proteinExistence type="predicted"/>
<accession>A0A6J6SIQ4</accession>
<name>A0A6J6SIQ4_9ZZZZ</name>
<dbReference type="GO" id="GO:0005886">
    <property type="term" value="C:plasma membrane"/>
    <property type="evidence" value="ECO:0007669"/>
    <property type="project" value="UniProtKB-SubCell"/>
</dbReference>
<dbReference type="EMBL" id="CAEZYH010000144">
    <property type="protein sequence ID" value="CAB4734487.1"/>
    <property type="molecule type" value="Genomic_DNA"/>
</dbReference>
<evidence type="ECO:0000313" key="10">
    <source>
        <dbReference type="EMBL" id="CAB4875732.1"/>
    </source>
</evidence>
<gene>
    <name evidence="8" type="ORF">UFOPK2658_01898</name>
    <name evidence="9" type="ORF">UFOPK3004_01426</name>
    <name evidence="10" type="ORF">UFOPK3304_01259</name>
</gene>
<dbReference type="InterPro" id="IPR036259">
    <property type="entry name" value="MFS_trans_sf"/>
</dbReference>
<evidence type="ECO:0000256" key="6">
    <source>
        <dbReference type="SAM" id="Phobius"/>
    </source>
</evidence>